<dbReference type="PANTHER" id="PTHR36439">
    <property type="entry name" value="BLL4334 PROTEIN"/>
    <property type="match status" value="1"/>
</dbReference>
<keyword evidence="2" id="KW-1185">Reference proteome</keyword>
<sequence>MGRFAALLRGIAPSGANMTNDRLRSVFEGLGLEDVASVLSSGNIVFRTDTTDAFELEQRIEDALALELGLSSRTLVRPHSELRALVDSDPFPGVRHDSRTYLTATFIRTPRPRTSSRTW</sequence>
<reference evidence="2" key="1">
    <citation type="journal article" date="2019" name="Int. J. Syst. Evol. Microbiol.">
        <title>The Global Catalogue of Microorganisms (GCM) 10K type strain sequencing project: providing services to taxonomists for standard genome sequencing and annotation.</title>
        <authorList>
            <consortium name="The Broad Institute Genomics Platform"/>
            <consortium name="The Broad Institute Genome Sequencing Center for Infectious Disease"/>
            <person name="Wu L."/>
            <person name="Ma J."/>
        </authorList>
    </citation>
    <scope>NUCLEOTIDE SEQUENCE [LARGE SCALE GENOMIC DNA]</scope>
    <source>
        <strain evidence="2">JCM 17809</strain>
    </source>
</reference>
<dbReference type="Proteomes" id="UP001500945">
    <property type="component" value="Unassembled WGS sequence"/>
</dbReference>
<evidence type="ECO:0000313" key="1">
    <source>
        <dbReference type="EMBL" id="GAA4412939.1"/>
    </source>
</evidence>
<dbReference type="PANTHER" id="PTHR36439:SF1">
    <property type="entry name" value="DUF1697 DOMAIN-CONTAINING PROTEIN"/>
    <property type="match status" value="1"/>
</dbReference>
<dbReference type="SUPFAM" id="SSF160379">
    <property type="entry name" value="SP0830-like"/>
    <property type="match status" value="1"/>
</dbReference>
<dbReference type="RefSeq" id="WP_345208428.1">
    <property type="nucleotide sequence ID" value="NZ_BAABGM010000025.1"/>
</dbReference>
<dbReference type="EMBL" id="BAABGM010000025">
    <property type="protein sequence ID" value="GAA4412939.1"/>
    <property type="molecule type" value="Genomic_DNA"/>
</dbReference>
<evidence type="ECO:0000313" key="2">
    <source>
        <dbReference type="Proteomes" id="UP001500945"/>
    </source>
</evidence>
<gene>
    <name evidence="1" type="ORF">GCM10023168_35350</name>
</gene>
<evidence type="ECO:0008006" key="3">
    <source>
        <dbReference type="Google" id="ProtNLM"/>
    </source>
</evidence>
<dbReference type="Gene3D" id="3.30.70.1280">
    <property type="entry name" value="SP0830-like domains"/>
    <property type="match status" value="1"/>
</dbReference>
<proteinExistence type="predicted"/>
<dbReference type="InterPro" id="IPR012545">
    <property type="entry name" value="DUF1697"/>
</dbReference>
<organism evidence="1 2">
    <name type="scientific">Fodinibacter luteus</name>
    <dbReference type="NCBI Taxonomy" id="552064"/>
    <lineage>
        <taxon>Bacteria</taxon>
        <taxon>Bacillati</taxon>
        <taxon>Actinomycetota</taxon>
        <taxon>Actinomycetes</taxon>
        <taxon>Micrococcales</taxon>
        <taxon>Intrasporangiaceae</taxon>
        <taxon>Fodinibacter (ex Wang et al. 2009)</taxon>
    </lineage>
</organism>
<dbReference type="Pfam" id="PF08002">
    <property type="entry name" value="DUF1697"/>
    <property type="match status" value="1"/>
</dbReference>
<comment type="caution">
    <text evidence="1">The sequence shown here is derived from an EMBL/GenBank/DDBJ whole genome shotgun (WGS) entry which is preliminary data.</text>
</comment>
<protein>
    <recommendedName>
        <fullName evidence="3">DUF1697 domain-containing protein</fullName>
    </recommendedName>
</protein>
<accession>A0ABP8KQQ6</accession>
<name>A0ABP8KQQ6_9MICO</name>